<evidence type="ECO:0000313" key="2">
    <source>
        <dbReference type="EMBL" id="KZV80933.1"/>
    </source>
</evidence>
<keyword evidence="3" id="KW-1185">Reference proteome</keyword>
<feature type="region of interest" description="Disordered" evidence="1">
    <location>
        <begin position="104"/>
        <end position="130"/>
    </location>
</feature>
<dbReference type="InParanoid" id="A0A165BN13"/>
<dbReference type="AlphaFoldDB" id="A0A165BN13"/>
<reference evidence="2 3" key="1">
    <citation type="journal article" date="2016" name="Mol. Biol. Evol.">
        <title>Comparative Genomics of Early-Diverging Mushroom-Forming Fungi Provides Insights into the Origins of Lignocellulose Decay Capabilities.</title>
        <authorList>
            <person name="Nagy L.G."/>
            <person name="Riley R."/>
            <person name="Tritt A."/>
            <person name="Adam C."/>
            <person name="Daum C."/>
            <person name="Floudas D."/>
            <person name="Sun H."/>
            <person name="Yadav J.S."/>
            <person name="Pangilinan J."/>
            <person name="Larsson K.H."/>
            <person name="Matsuura K."/>
            <person name="Barry K."/>
            <person name="Labutti K."/>
            <person name="Kuo R."/>
            <person name="Ohm R.A."/>
            <person name="Bhattacharya S.S."/>
            <person name="Shirouzu T."/>
            <person name="Yoshinaga Y."/>
            <person name="Martin F.M."/>
            <person name="Grigoriev I.V."/>
            <person name="Hibbett D.S."/>
        </authorList>
    </citation>
    <scope>NUCLEOTIDE SEQUENCE [LARGE SCALE GENOMIC DNA]</scope>
    <source>
        <strain evidence="2 3">HHB12029</strain>
    </source>
</reference>
<sequence length="365" mass="41370">MPGSITFEIRIAQDPPLHLDIPLDAVAHYTTAPVRWLRLVGYGTSGVLKPVYDSQTMDQSLPLDTPALIAGRTYVYDVPDFDPIVHCLLNLDDICRQSREVQDPYMDDDSASSASASTTQMEKDQKRRIPPYRLRPLSNRDARKCVFGVGEPKRSCAGAEIIKRELGWTSDYIWRLAAVRHFSFGSHLDIRNGISLENIIQICWEYGEIYILATDERFMRDADVPQPSSQHPVPECFNGRTASNPPIVLQFSPAIRPEAIIALTHRHQERAAFAGTPLGDDEPCPEALHYIYAGGMLLRYLREEEKDKLRRVVLPAVPEFKYDAALWQKDAPAVTTTRRRRRSLTQREKAQGLQLRMMANVAAER</sequence>
<gene>
    <name evidence="2" type="ORF">EXIGLDRAFT_732090</name>
</gene>
<dbReference type="OrthoDB" id="3269637at2759"/>
<name>A0A165BN13_EXIGL</name>
<protein>
    <submittedName>
        <fullName evidence="2">Uncharacterized protein</fullName>
    </submittedName>
</protein>
<dbReference type="EMBL" id="KV426434">
    <property type="protein sequence ID" value="KZV80933.1"/>
    <property type="molecule type" value="Genomic_DNA"/>
</dbReference>
<accession>A0A165BN13</accession>
<evidence type="ECO:0000256" key="1">
    <source>
        <dbReference type="SAM" id="MobiDB-lite"/>
    </source>
</evidence>
<evidence type="ECO:0000313" key="3">
    <source>
        <dbReference type="Proteomes" id="UP000077266"/>
    </source>
</evidence>
<organism evidence="2 3">
    <name type="scientific">Exidia glandulosa HHB12029</name>
    <dbReference type="NCBI Taxonomy" id="1314781"/>
    <lineage>
        <taxon>Eukaryota</taxon>
        <taxon>Fungi</taxon>
        <taxon>Dikarya</taxon>
        <taxon>Basidiomycota</taxon>
        <taxon>Agaricomycotina</taxon>
        <taxon>Agaricomycetes</taxon>
        <taxon>Auriculariales</taxon>
        <taxon>Exidiaceae</taxon>
        <taxon>Exidia</taxon>
    </lineage>
</organism>
<proteinExistence type="predicted"/>
<feature type="non-terminal residue" evidence="2">
    <location>
        <position position="365"/>
    </location>
</feature>
<dbReference type="Proteomes" id="UP000077266">
    <property type="component" value="Unassembled WGS sequence"/>
</dbReference>